<proteinExistence type="predicted"/>
<comment type="caution">
    <text evidence="2">The sequence shown here is derived from an EMBL/GenBank/DDBJ whole genome shotgun (WGS) entry which is preliminary data.</text>
</comment>
<evidence type="ECO:0000313" key="3">
    <source>
        <dbReference type="Proteomes" id="UP000324222"/>
    </source>
</evidence>
<reference evidence="2 3" key="1">
    <citation type="submission" date="2019-05" db="EMBL/GenBank/DDBJ databases">
        <title>Another draft genome of Portunus trituberculatus and its Hox gene families provides insights of decapod evolution.</title>
        <authorList>
            <person name="Jeong J.-H."/>
            <person name="Song I."/>
            <person name="Kim S."/>
            <person name="Choi T."/>
            <person name="Kim D."/>
            <person name="Ryu S."/>
            <person name="Kim W."/>
        </authorList>
    </citation>
    <scope>NUCLEOTIDE SEQUENCE [LARGE SCALE GENOMIC DNA]</scope>
    <source>
        <tissue evidence="2">Muscle</tissue>
    </source>
</reference>
<organism evidence="2 3">
    <name type="scientific">Portunus trituberculatus</name>
    <name type="common">Swimming crab</name>
    <name type="synonym">Neptunus trituberculatus</name>
    <dbReference type="NCBI Taxonomy" id="210409"/>
    <lineage>
        <taxon>Eukaryota</taxon>
        <taxon>Metazoa</taxon>
        <taxon>Ecdysozoa</taxon>
        <taxon>Arthropoda</taxon>
        <taxon>Crustacea</taxon>
        <taxon>Multicrustacea</taxon>
        <taxon>Malacostraca</taxon>
        <taxon>Eumalacostraca</taxon>
        <taxon>Eucarida</taxon>
        <taxon>Decapoda</taxon>
        <taxon>Pleocyemata</taxon>
        <taxon>Brachyura</taxon>
        <taxon>Eubrachyura</taxon>
        <taxon>Portunoidea</taxon>
        <taxon>Portunidae</taxon>
        <taxon>Portuninae</taxon>
        <taxon>Portunus</taxon>
    </lineage>
</organism>
<feature type="compositionally biased region" description="Low complexity" evidence="1">
    <location>
        <begin position="83"/>
        <end position="98"/>
    </location>
</feature>
<accession>A0A5B7GKX0</accession>
<protein>
    <submittedName>
        <fullName evidence="2">Uncharacterized protein</fullName>
    </submittedName>
</protein>
<dbReference type="AlphaFoldDB" id="A0A5B7GKX0"/>
<dbReference type="EMBL" id="VSRR010017972">
    <property type="protein sequence ID" value="MPC60860.1"/>
    <property type="molecule type" value="Genomic_DNA"/>
</dbReference>
<sequence>MFTNSIYKAPLFFCGAEGAWWSRCFLSMLPSAILSVVASRPPQVPIHTQFCLNQMLARWSQPGAPGLDGMKVPEKLSGGPSNTTAAPQQGAASAGSVW</sequence>
<dbReference type="Proteomes" id="UP000324222">
    <property type="component" value="Unassembled WGS sequence"/>
</dbReference>
<evidence type="ECO:0000313" key="2">
    <source>
        <dbReference type="EMBL" id="MPC60860.1"/>
    </source>
</evidence>
<name>A0A5B7GKX0_PORTR</name>
<gene>
    <name evidence="2" type="ORF">E2C01_054919</name>
</gene>
<keyword evidence="3" id="KW-1185">Reference proteome</keyword>
<evidence type="ECO:0000256" key="1">
    <source>
        <dbReference type="SAM" id="MobiDB-lite"/>
    </source>
</evidence>
<feature type="region of interest" description="Disordered" evidence="1">
    <location>
        <begin position="64"/>
        <end position="98"/>
    </location>
</feature>